<dbReference type="Pfam" id="PF14244">
    <property type="entry name" value="Retrotran_gag_3"/>
    <property type="match status" value="1"/>
</dbReference>
<protein>
    <submittedName>
        <fullName evidence="6">Uncharacterized protein LOC104705683</fullName>
    </submittedName>
</protein>
<dbReference type="SUPFAM" id="SSF53098">
    <property type="entry name" value="Ribonuclease H-like"/>
    <property type="match status" value="1"/>
</dbReference>
<dbReference type="CDD" id="cd09272">
    <property type="entry name" value="RNase_HI_RT_Ty1"/>
    <property type="match status" value="1"/>
</dbReference>
<dbReference type="InterPro" id="IPR013103">
    <property type="entry name" value="RVT_2"/>
</dbReference>
<keyword evidence="5" id="KW-1185">Reference proteome</keyword>
<dbReference type="GeneID" id="104705683"/>
<reference evidence="5" key="1">
    <citation type="journal article" date="2014" name="Nat. Commun.">
        <title>The emerging biofuel crop Camelina sativa retains a highly undifferentiated hexaploid genome structure.</title>
        <authorList>
            <person name="Kagale S."/>
            <person name="Koh C."/>
            <person name="Nixon J."/>
            <person name="Bollina V."/>
            <person name="Clarke W.E."/>
            <person name="Tuteja R."/>
            <person name="Spillane C."/>
            <person name="Robinson S.J."/>
            <person name="Links M.G."/>
            <person name="Clarke C."/>
            <person name="Higgins E.E."/>
            <person name="Huebert T."/>
            <person name="Sharpe A.G."/>
            <person name="Parkin I.A."/>
        </authorList>
    </citation>
    <scope>NUCLEOTIDE SEQUENCE [LARGE SCALE GENOMIC DNA]</scope>
    <source>
        <strain evidence="5">cv. DH55</strain>
    </source>
</reference>
<sequence>MSSVEDNSSATKKDDSPQLVTLVVSLYTLSSSDNLGSMISSVSLNGENYNEWATEMLNAFQAKRKLGFINGSIPKPAGDDSNWRIDLKQRFSVGNKGRVHQLKSQLSACRQEGHTVAEYYGKLSTLWEEYQIYKPLTVYSCGLCTCGATSAPAKEREEEKIPQFFLGLDESRFGGLCANLVAMDPIPSLGEVYSRVIREEQRGHEKRDCWQLVGFPDWWSERNGKRNAGRGSGGRGRGRGIASNVGGRRHGQSVTAHATSSNPSGLPEFTQEQLKAFTQFIQGNSSNGTAATNNSNKFSGKITFGNVILDTRASHHMTETLSLLTNVVSIPPSPVGFADGSKTFSISMRSFPLSKDDRFSKTMIGTGEERDGVYYLMDVATMNFHMASLPIKFWGEAILTAAYLINLTPSSLHSGRSPFELLHGFKPTYDQLRVFGHIMIQGLACLSSFGGEAILTAAYLINLTPSSLHSGRSPLELLHGFKPTYDPLRVFGSACYVHRLSRDKDKFGQRSRLCVFVGYASGKKGWKVFGIERNKFLVSRDVIFQEEVFANASPVSTLPLVSDSQPSGDDDWLVTTTDAWGSSAPSSPDSAVQDIALDNSLTGGPAVLPSTVVPVVPPTVDPPSLPLADQAVSAPLLTVSASPQCQSQRSSKPLARLNDYILYNVNYKPSSSTALPYSSSTSSISVPGISLSPFMDFVSDDEFSSAHRVFLAAVTNNNEPKHFKEVVQIKVWNDAMYKEVDALELNKTGELVELPPNKIAIGCQWIYKTKYNDDSTVEHYKARLVALGNNQVEGEDYKETFAPVVRMTTVRTLLRLVVAKNWEVYQMDVHNAFLHGDLDEEVYMKLPPGFHHSHPGKRKYALDIVADTGDFGSRPVHTLVEQNHHLAIDDGPVRSNPKSYQRLVGRLLYLLHTQPELSYSVHVLAQFMQEPREAHMEVAMRVVRYLSGSPGHDTLLKSSSDLSIEVYCDLDWSSCPLTRRSLSAYVVLLGGSPISWKTKKQKTVSHSSTEAEYRSMSFALKEIKWLRKLLKELGINNAAPARLFCDSKAAIYIASNPVFHERTKHIENDCHAVRDAVREGVIVMQHVHTTEQLADIFTKALGRDQFHYILSTLGVRDLHTPP</sequence>
<dbReference type="Proteomes" id="UP000694864">
    <property type="component" value="Chromosome 1"/>
</dbReference>
<evidence type="ECO:0000313" key="6">
    <source>
        <dbReference type="RefSeq" id="XP_010420040.1"/>
    </source>
</evidence>
<dbReference type="Pfam" id="PF07727">
    <property type="entry name" value="RVT_2"/>
    <property type="match status" value="1"/>
</dbReference>
<feature type="compositionally biased region" description="Polar residues" evidence="1">
    <location>
        <begin position="252"/>
        <end position="264"/>
    </location>
</feature>
<evidence type="ECO:0000259" key="2">
    <source>
        <dbReference type="Pfam" id="PF07727"/>
    </source>
</evidence>
<dbReference type="InterPro" id="IPR043502">
    <property type="entry name" value="DNA/RNA_pol_sf"/>
</dbReference>
<evidence type="ECO:0000256" key="1">
    <source>
        <dbReference type="SAM" id="MobiDB-lite"/>
    </source>
</evidence>
<feature type="domain" description="Retroviral polymerase SH3-like" evidence="4">
    <location>
        <begin position="493"/>
        <end position="552"/>
    </location>
</feature>
<dbReference type="InterPro" id="IPR057670">
    <property type="entry name" value="SH3_retrovirus"/>
</dbReference>
<dbReference type="PANTHER" id="PTHR11439">
    <property type="entry name" value="GAG-POL-RELATED RETROTRANSPOSON"/>
    <property type="match status" value="1"/>
</dbReference>
<dbReference type="InterPro" id="IPR029472">
    <property type="entry name" value="Copia-like_N"/>
</dbReference>
<reference evidence="6" key="2">
    <citation type="submission" date="2025-08" db="UniProtKB">
        <authorList>
            <consortium name="RefSeq"/>
        </authorList>
    </citation>
    <scope>IDENTIFICATION</scope>
    <source>
        <tissue evidence="6">Leaf</tissue>
    </source>
</reference>
<proteinExistence type="predicted"/>
<organism evidence="5 6">
    <name type="scientific">Camelina sativa</name>
    <name type="common">False flax</name>
    <name type="synonym">Myagrum sativum</name>
    <dbReference type="NCBI Taxonomy" id="90675"/>
    <lineage>
        <taxon>Eukaryota</taxon>
        <taxon>Viridiplantae</taxon>
        <taxon>Streptophyta</taxon>
        <taxon>Embryophyta</taxon>
        <taxon>Tracheophyta</taxon>
        <taxon>Spermatophyta</taxon>
        <taxon>Magnoliopsida</taxon>
        <taxon>eudicotyledons</taxon>
        <taxon>Gunneridae</taxon>
        <taxon>Pentapetalae</taxon>
        <taxon>rosids</taxon>
        <taxon>malvids</taxon>
        <taxon>Brassicales</taxon>
        <taxon>Brassicaceae</taxon>
        <taxon>Camelineae</taxon>
        <taxon>Camelina</taxon>
    </lineage>
</organism>
<accession>A0ABM0T2R4</accession>
<evidence type="ECO:0000259" key="3">
    <source>
        <dbReference type="Pfam" id="PF14244"/>
    </source>
</evidence>
<dbReference type="InterPro" id="IPR012337">
    <property type="entry name" value="RNaseH-like_sf"/>
</dbReference>
<dbReference type="SUPFAM" id="SSF56672">
    <property type="entry name" value="DNA/RNA polymerases"/>
    <property type="match status" value="1"/>
</dbReference>
<feature type="region of interest" description="Disordered" evidence="1">
    <location>
        <begin position="223"/>
        <end position="266"/>
    </location>
</feature>
<feature type="domain" description="Retrotransposon Copia-like N-terminal" evidence="3">
    <location>
        <begin position="31"/>
        <end position="77"/>
    </location>
</feature>
<gene>
    <name evidence="6" type="primary">LOC104705683</name>
</gene>
<feature type="domain" description="Reverse transcriptase Ty1/copia-type" evidence="2">
    <location>
        <begin position="746"/>
        <end position="860"/>
    </location>
</feature>
<evidence type="ECO:0000259" key="4">
    <source>
        <dbReference type="Pfam" id="PF25597"/>
    </source>
</evidence>
<dbReference type="Pfam" id="PF25597">
    <property type="entry name" value="SH3_retrovirus"/>
    <property type="match status" value="1"/>
</dbReference>
<dbReference type="RefSeq" id="XP_010420040.1">
    <property type="nucleotide sequence ID" value="XM_010421738.1"/>
</dbReference>
<dbReference type="PANTHER" id="PTHR11439:SF462">
    <property type="match status" value="1"/>
</dbReference>
<evidence type="ECO:0000313" key="5">
    <source>
        <dbReference type="Proteomes" id="UP000694864"/>
    </source>
</evidence>
<name>A0ABM0T2R4_CAMSA</name>